<evidence type="ECO:0000256" key="3">
    <source>
        <dbReference type="ARBA" id="ARBA00022801"/>
    </source>
</evidence>
<dbReference type="Gene3D" id="3.10.300.10">
    <property type="entry name" value="Methylpurine-DNA glycosylase (MPG)"/>
    <property type="match status" value="2"/>
</dbReference>
<keyword evidence="4 5" id="KW-0234">DNA repair</keyword>
<sequence length="173" mass="19663">MRKILGKDFFKEKTLDIAQSLLGKYLVSSIGGKVIAEKITEVEAYVGEHDLASHSSKGKTVRTEVMFGEAGILYIYLVYGMYWMLNVVTEKKGSATAVLIRSTEHFKGPGVLTRELKITGKLNNKTASRKNSLWFEDREEKILLKDIKRTPRIGVSYAGPIWSKKKYRFLIKK</sequence>
<evidence type="ECO:0000256" key="6">
    <source>
        <dbReference type="SAM" id="Phobius"/>
    </source>
</evidence>
<comment type="similarity">
    <text evidence="1 5">Belongs to the DNA glycosylase MPG family.</text>
</comment>
<evidence type="ECO:0000313" key="8">
    <source>
        <dbReference type="Proteomes" id="UP000177096"/>
    </source>
</evidence>
<evidence type="ECO:0000256" key="4">
    <source>
        <dbReference type="ARBA" id="ARBA00023204"/>
    </source>
</evidence>
<keyword evidence="6" id="KW-0472">Membrane</keyword>
<name>A0A1G2UG18_9BACT</name>
<feature type="transmembrane region" description="Helical" evidence="6">
    <location>
        <begin position="65"/>
        <end position="85"/>
    </location>
</feature>
<evidence type="ECO:0000256" key="5">
    <source>
        <dbReference type="HAMAP-Rule" id="MF_00527"/>
    </source>
</evidence>
<dbReference type="SUPFAM" id="SSF50486">
    <property type="entry name" value="FMT C-terminal domain-like"/>
    <property type="match status" value="1"/>
</dbReference>
<protein>
    <recommendedName>
        <fullName evidence="5">Putative 3-methyladenine DNA glycosylase</fullName>
        <ecNumber evidence="5">3.2.2.-</ecNumber>
    </recommendedName>
</protein>
<comment type="caution">
    <text evidence="7">The sequence shown here is derived from an EMBL/GenBank/DDBJ whole genome shotgun (WGS) entry which is preliminary data.</text>
</comment>
<dbReference type="EMBL" id="MHWM01000031">
    <property type="protein sequence ID" value="OHB08082.1"/>
    <property type="molecule type" value="Genomic_DNA"/>
</dbReference>
<proteinExistence type="inferred from homology"/>
<keyword evidence="3 5" id="KW-0378">Hydrolase</keyword>
<keyword evidence="2 5" id="KW-0227">DNA damage</keyword>
<gene>
    <name evidence="7" type="ORF">A3I86_00090</name>
</gene>
<dbReference type="GO" id="GO:0003905">
    <property type="term" value="F:alkylbase DNA N-glycosylase activity"/>
    <property type="evidence" value="ECO:0007669"/>
    <property type="project" value="InterPro"/>
</dbReference>
<evidence type="ECO:0000256" key="2">
    <source>
        <dbReference type="ARBA" id="ARBA00022763"/>
    </source>
</evidence>
<organism evidence="7 8">
    <name type="scientific">Candidatus Zambryskibacteria bacterium RIFCSPLOWO2_02_FULL_39_14</name>
    <dbReference type="NCBI Taxonomy" id="1802769"/>
    <lineage>
        <taxon>Bacteria</taxon>
        <taxon>Candidatus Zambryskiibacteriota</taxon>
    </lineage>
</organism>
<dbReference type="GO" id="GO:0003677">
    <property type="term" value="F:DNA binding"/>
    <property type="evidence" value="ECO:0007669"/>
    <property type="project" value="InterPro"/>
</dbReference>
<evidence type="ECO:0000313" key="7">
    <source>
        <dbReference type="EMBL" id="OHB08082.1"/>
    </source>
</evidence>
<dbReference type="InterPro" id="IPR011034">
    <property type="entry name" value="Formyl_transferase-like_C_sf"/>
</dbReference>
<reference evidence="7 8" key="1">
    <citation type="journal article" date="2016" name="Nat. Commun.">
        <title>Thousands of microbial genomes shed light on interconnected biogeochemical processes in an aquifer system.</title>
        <authorList>
            <person name="Anantharaman K."/>
            <person name="Brown C.T."/>
            <person name="Hug L.A."/>
            <person name="Sharon I."/>
            <person name="Castelle C.J."/>
            <person name="Probst A.J."/>
            <person name="Thomas B.C."/>
            <person name="Singh A."/>
            <person name="Wilkins M.J."/>
            <person name="Karaoz U."/>
            <person name="Brodie E.L."/>
            <person name="Williams K.H."/>
            <person name="Hubbard S.S."/>
            <person name="Banfield J.F."/>
        </authorList>
    </citation>
    <scope>NUCLEOTIDE SEQUENCE [LARGE SCALE GENOMIC DNA]</scope>
</reference>
<accession>A0A1G2UG18</accession>
<evidence type="ECO:0000256" key="1">
    <source>
        <dbReference type="ARBA" id="ARBA00009232"/>
    </source>
</evidence>
<dbReference type="EC" id="3.2.2.-" evidence="5"/>
<dbReference type="InterPro" id="IPR003180">
    <property type="entry name" value="MPG"/>
</dbReference>
<dbReference type="HAMAP" id="MF_00527">
    <property type="entry name" value="3MGH"/>
    <property type="match status" value="1"/>
</dbReference>
<dbReference type="PANTHER" id="PTHR10429:SF0">
    <property type="entry name" value="DNA-3-METHYLADENINE GLYCOSYLASE"/>
    <property type="match status" value="1"/>
</dbReference>
<dbReference type="InterPro" id="IPR036995">
    <property type="entry name" value="MPG_sf"/>
</dbReference>
<dbReference type="PANTHER" id="PTHR10429">
    <property type="entry name" value="DNA-3-METHYLADENINE GLYCOSYLASE"/>
    <property type="match status" value="1"/>
</dbReference>
<keyword evidence="6" id="KW-1133">Transmembrane helix</keyword>
<dbReference type="Pfam" id="PF02245">
    <property type="entry name" value="Pur_DNA_glyco"/>
    <property type="match status" value="1"/>
</dbReference>
<dbReference type="CDD" id="cd00540">
    <property type="entry name" value="AAG"/>
    <property type="match status" value="1"/>
</dbReference>
<dbReference type="Proteomes" id="UP000177096">
    <property type="component" value="Unassembled WGS sequence"/>
</dbReference>
<keyword evidence="6" id="KW-0812">Transmembrane</keyword>
<dbReference type="GO" id="GO:0006284">
    <property type="term" value="P:base-excision repair"/>
    <property type="evidence" value="ECO:0007669"/>
    <property type="project" value="InterPro"/>
</dbReference>
<dbReference type="AlphaFoldDB" id="A0A1G2UG18"/>